<dbReference type="PANTHER" id="PTHR24240">
    <property type="entry name" value="OPSIN"/>
    <property type="match status" value="1"/>
</dbReference>
<evidence type="ECO:0000256" key="3">
    <source>
        <dbReference type="ARBA" id="ARBA00022989"/>
    </source>
</evidence>
<protein>
    <submittedName>
        <fullName evidence="11">Unclassified opsin</fullName>
    </submittedName>
</protein>
<evidence type="ECO:0000256" key="10">
    <source>
        <dbReference type="SAM" id="Phobius"/>
    </source>
</evidence>
<evidence type="ECO:0000256" key="5">
    <source>
        <dbReference type="ARBA" id="ARBA00023136"/>
    </source>
</evidence>
<dbReference type="Pfam" id="PF00001">
    <property type="entry name" value="7tm_1"/>
    <property type="match status" value="1"/>
</dbReference>
<evidence type="ECO:0000256" key="9">
    <source>
        <dbReference type="ARBA" id="ARBA00023305"/>
    </source>
</evidence>
<feature type="transmembrane region" description="Helical" evidence="10">
    <location>
        <begin position="129"/>
        <end position="149"/>
    </location>
</feature>
<feature type="transmembrane region" description="Helical" evidence="10">
    <location>
        <begin position="221"/>
        <end position="245"/>
    </location>
</feature>
<dbReference type="GO" id="GO:0007601">
    <property type="term" value="P:visual perception"/>
    <property type="evidence" value="ECO:0007669"/>
    <property type="project" value="UniProtKB-KW"/>
</dbReference>
<evidence type="ECO:0000256" key="2">
    <source>
        <dbReference type="ARBA" id="ARBA00022692"/>
    </source>
</evidence>
<keyword evidence="2 10" id="KW-0812">Transmembrane</keyword>
<keyword evidence="5 10" id="KW-0472">Membrane</keyword>
<comment type="subcellular location">
    <subcellularLocation>
        <location evidence="1">Membrane</location>
        <topology evidence="1">Multi-pass membrane protein</topology>
    </subcellularLocation>
</comment>
<keyword evidence="6" id="KW-0675">Receptor</keyword>
<keyword evidence="3 10" id="KW-1133">Transmembrane helix</keyword>
<dbReference type="GO" id="GO:0016020">
    <property type="term" value="C:membrane"/>
    <property type="evidence" value="ECO:0007669"/>
    <property type="project" value="UniProtKB-SubCell"/>
</dbReference>
<feature type="transmembrane region" description="Helical" evidence="10">
    <location>
        <begin position="88"/>
        <end position="109"/>
    </location>
</feature>
<accession>A0A516RML4</accession>
<proteinExistence type="evidence at transcript level"/>
<dbReference type="EMBL" id="MN037921">
    <property type="protein sequence ID" value="QDQ16906.1"/>
    <property type="molecule type" value="mRNA"/>
</dbReference>
<feature type="transmembrane region" description="Helical" evidence="10">
    <location>
        <begin position="265"/>
        <end position="284"/>
    </location>
</feature>
<organism evidence="11">
    <name type="scientific">Danaus plexippus</name>
    <name type="common">Monarch butterfly</name>
    <dbReference type="NCBI Taxonomy" id="13037"/>
    <lineage>
        <taxon>Eukaryota</taxon>
        <taxon>Metazoa</taxon>
        <taxon>Ecdysozoa</taxon>
        <taxon>Arthropoda</taxon>
        <taxon>Hexapoda</taxon>
        <taxon>Insecta</taxon>
        <taxon>Pterygota</taxon>
        <taxon>Neoptera</taxon>
        <taxon>Endopterygota</taxon>
        <taxon>Lepidoptera</taxon>
        <taxon>Glossata</taxon>
        <taxon>Ditrysia</taxon>
        <taxon>Papilionoidea</taxon>
        <taxon>Nymphalidae</taxon>
        <taxon>Danainae</taxon>
        <taxon>Danaini</taxon>
        <taxon>Danaina</taxon>
        <taxon>Danaus</taxon>
        <taxon>Danaus</taxon>
    </lineage>
</organism>
<evidence type="ECO:0000256" key="6">
    <source>
        <dbReference type="ARBA" id="ARBA00023170"/>
    </source>
</evidence>
<keyword evidence="9" id="KW-0716">Sensory transduction</keyword>
<evidence type="ECO:0000256" key="8">
    <source>
        <dbReference type="ARBA" id="ARBA00023224"/>
    </source>
</evidence>
<evidence type="ECO:0000256" key="7">
    <source>
        <dbReference type="ARBA" id="ARBA00023180"/>
    </source>
</evidence>
<feature type="transmembrane region" description="Helical" evidence="10">
    <location>
        <begin position="20"/>
        <end position="44"/>
    </location>
</feature>
<dbReference type="GO" id="GO:0004930">
    <property type="term" value="F:G protein-coupled receptor activity"/>
    <property type="evidence" value="ECO:0007669"/>
    <property type="project" value="UniProtKB-KW"/>
</dbReference>
<dbReference type="Gene3D" id="1.20.1070.10">
    <property type="entry name" value="Rhodopsin 7-helix transmembrane proteins"/>
    <property type="match status" value="1"/>
</dbReference>
<dbReference type="InterPro" id="IPR050125">
    <property type="entry name" value="GPCR_opsins"/>
</dbReference>
<evidence type="ECO:0000256" key="1">
    <source>
        <dbReference type="ARBA" id="ARBA00004141"/>
    </source>
</evidence>
<keyword evidence="8" id="KW-0807">Transducer</keyword>
<keyword evidence="4" id="KW-0297">G-protein coupled receptor</keyword>
<dbReference type="AlphaFoldDB" id="A0A516RML4"/>
<evidence type="ECO:0000256" key="4">
    <source>
        <dbReference type="ARBA" id="ARBA00023040"/>
    </source>
</evidence>
<sequence length="306" mass="35234">MSAHDCVWSDIFDEQSRTNLQFGFLITGALATVAGFWLNSVLLLTDLRSDRSYRNLAFFTFISFVRRAVSIFNFLFVSNDYESVSCEFFGFVETFFAVYEYECLTHVCIERYVVAKYITNGWPIQKNHYILFQGSSLFFSALYAFPPVFGLGRFGLDFSCQSCILDMVLTETWDRYVTLTIFLLRSVKSTGFIVTMLVWARNLEAKFEASPELLQQKRFTESVVIMTVANIMCWLPIALIRGWVLTSQVLAGDDLVKPSATVLQFAIWLQWAAPAFTTAAMFFYDERIHKKMVGDRCNKEELSKKE</sequence>
<feature type="transmembrane region" description="Helical" evidence="10">
    <location>
        <begin position="56"/>
        <end position="76"/>
    </location>
</feature>
<feature type="transmembrane region" description="Helical" evidence="10">
    <location>
        <begin position="176"/>
        <end position="200"/>
    </location>
</feature>
<evidence type="ECO:0000313" key="11">
    <source>
        <dbReference type="EMBL" id="QDQ16906.1"/>
    </source>
</evidence>
<dbReference type="InterPro" id="IPR000276">
    <property type="entry name" value="GPCR_Rhodpsn"/>
</dbReference>
<reference evidence="11" key="2">
    <citation type="submission" date="2019-06" db="EMBL/GenBank/DDBJ databases">
        <authorList>
            <person name="Macias Munoz A."/>
            <person name="Rangel Olguin A.G."/>
            <person name="Briscoe A.D."/>
        </authorList>
    </citation>
    <scope>NUCLEOTIDE SEQUENCE</scope>
</reference>
<keyword evidence="9" id="KW-0844">Vision</keyword>
<name>A0A516RML4_DANPL</name>
<keyword evidence="7" id="KW-0325">Glycoprotein</keyword>
<reference evidence="11" key="1">
    <citation type="journal article" date="2019" name="Genome Biol. Evol.">
        <title>Evolution of Phototransduction Genes in Lepidoptera.</title>
        <authorList>
            <person name="Macias-Munoz A."/>
            <person name="Rangel Olguin A."/>
            <person name="Briscoe A."/>
        </authorList>
    </citation>
    <scope>NUCLEOTIDE SEQUENCE</scope>
</reference>
<dbReference type="SUPFAM" id="SSF81321">
    <property type="entry name" value="Family A G protein-coupled receptor-like"/>
    <property type="match status" value="1"/>
</dbReference>